<dbReference type="PANTHER" id="PTHR19848">
    <property type="entry name" value="WD40 REPEAT PROTEIN"/>
    <property type="match status" value="1"/>
</dbReference>
<dbReference type="SMART" id="SM00320">
    <property type="entry name" value="WD40"/>
    <property type="match status" value="4"/>
</dbReference>
<evidence type="ECO:0000313" key="4">
    <source>
        <dbReference type="Proteomes" id="UP000887564"/>
    </source>
</evidence>
<dbReference type="PROSITE" id="PS50082">
    <property type="entry name" value="WD_REPEATS_2"/>
    <property type="match status" value="2"/>
</dbReference>
<dbReference type="PANTHER" id="PTHR19848:SF8">
    <property type="entry name" value="F-BOX AND WD REPEAT DOMAIN CONTAINING 7"/>
    <property type="match status" value="1"/>
</dbReference>
<dbReference type="InterPro" id="IPR019775">
    <property type="entry name" value="WD40_repeat_CS"/>
</dbReference>
<dbReference type="PROSITE" id="PS00678">
    <property type="entry name" value="WD_REPEATS_1"/>
    <property type="match status" value="1"/>
</dbReference>
<evidence type="ECO:0000256" key="1">
    <source>
        <dbReference type="ARBA" id="ARBA00022574"/>
    </source>
</evidence>
<dbReference type="AlphaFoldDB" id="A0A914R988"/>
<dbReference type="Proteomes" id="UP000887564">
    <property type="component" value="Unplaced"/>
</dbReference>
<accession>A0A914R988</accession>
<keyword evidence="2" id="KW-0677">Repeat</keyword>
<protein>
    <submittedName>
        <fullName evidence="5">Uncharacterized protein</fullName>
    </submittedName>
</protein>
<dbReference type="SUPFAM" id="SSF50978">
    <property type="entry name" value="WD40 repeat-like"/>
    <property type="match status" value="1"/>
</dbReference>
<keyword evidence="1 3" id="KW-0853">WD repeat</keyword>
<sequence>MVEQAMTWVDMYSQQPLLVPLTCWISPPIMKQVLSFTLAEWNSSRTILQPTHNHQHLLLSGNESSPGLIYMYHIASQLLIRTFPGHMDRVTSISVSKNGHFFVSTSIDQTVRIWAFTQNEPIRVLKPHKGKVMCSVVSADCKLIITGGTDSCANVICVETGELLRSFQEHTGTVISIALTSNDEFLVTGSGDFVVMIWNVASGELAVQFECNKTLSNDAFVVVACEDETLRVFGTVSGQELHELSGHEGKVLALVSAYDDCQLFAATISKIYAYDLHNCKLLDITNDSCFLISACGDRIDVWNVHHRTQAYDDNIESDQQ</sequence>
<organism evidence="4 5">
    <name type="scientific">Parascaris equorum</name>
    <name type="common">Equine roundworm</name>
    <dbReference type="NCBI Taxonomy" id="6256"/>
    <lineage>
        <taxon>Eukaryota</taxon>
        <taxon>Metazoa</taxon>
        <taxon>Ecdysozoa</taxon>
        <taxon>Nematoda</taxon>
        <taxon>Chromadorea</taxon>
        <taxon>Rhabditida</taxon>
        <taxon>Spirurina</taxon>
        <taxon>Ascaridomorpha</taxon>
        <taxon>Ascaridoidea</taxon>
        <taxon>Ascarididae</taxon>
        <taxon>Parascaris</taxon>
    </lineage>
</organism>
<dbReference type="PROSITE" id="PS50294">
    <property type="entry name" value="WD_REPEATS_REGION"/>
    <property type="match status" value="2"/>
</dbReference>
<feature type="repeat" description="WD" evidence="3">
    <location>
        <begin position="83"/>
        <end position="124"/>
    </location>
</feature>
<proteinExistence type="predicted"/>
<dbReference type="Pfam" id="PF00400">
    <property type="entry name" value="WD40"/>
    <property type="match status" value="3"/>
</dbReference>
<dbReference type="Gene3D" id="2.130.10.10">
    <property type="entry name" value="YVTN repeat-like/Quinoprotein amine dehydrogenase"/>
    <property type="match status" value="2"/>
</dbReference>
<evidence type="ECO:0000256" key="3">
    <source>
        <dbReference type="PROSITE-ProRule" id="PRU00221"/>
    </source>
</evidence>
<dbReference type="InterPro" id="IPR015943">
    <property type="entry name" value="WD40/YVTN_repeat-like_dom_sf"/>
</dbReference>
<name>A0A914R988_PAREQ</name>
<dbReference type="InterPro" id="IPR001680">
    <property type="entry name" value="WD40_rpt"/>
</dbReference>
<evidence type="ECO:0000256" key="2">
    <source>
        <dbReference type="ARBA" id="ARBA00022737"/>
    </source>
</evidence>
<evidence type="ECO:0000313" key="5">
    <source>
        <dbReference type="WBParaSite" id="PEQ_0000322701-mRNA-1"/>
    </source>
</evidence>
<feature type="repeat" description="WD" evidence="3">
    <location>
        <begin position="167"/>
        <end position="208"/>
    </location>
</feature>
<dbReference type="InterPro" id="IPR036322">
    <property type="entry name" value="WD40_repeat_dom_sf"/>
</dbReference>
<reference evidence="5" key="1">
    <citation type="submission" date="2022-11" db="UniProtKB">
        <authorList>
            <consortium name="WormBaseParasite"/>
        </authorList>
    </citation>
    <scope>IDENTIFICATION</scope>
</reference>
<keyword evidence="4" id="KW-1185">Reference proteome</keyword>
<dbReference type="WBParaSite" id="PEQ_0000322701-mRNA-1">
    <property type="protein sequence ID" value="PEQ_0000322701-mRNA-1"/>
    <property type="gene ID" value="PEQ_0000322701"/>
</dbReference>